<feature type="compositionally biased region" description="Basic and acidic residues" evidence="1">
    <location>
        <begin position="145"/>
        <end position="156"/>
    </location>
</feature>
<feature type="region of interest" description="Disordered" evidence="1">
    <location>
        <begin position="142"/>
        <end position="167"/>
    </location>
</feature>
<evidence type="ECO:0000256" key="1">
    <source>
        <dbReference type="SAM" id="MobiDB-lite"/>
    </source>
</evidence>
<name>A0A956M001_UNCEI</name>
<dbReference type="SUPFAM" id="SSF109854">
    <property type="entry name" value="DinB/YfiT-like putative metalloenzymes"/>
    <property type="match status" value="1"/>
</dbReference>
<feature type="non-terminal residue" evidence="2">
    <location>
        <position position="1"/>
    </location>
</feature>
<organism evidence="2 3">
    <name type="scientific">Eiseniibacteriota bacterium</name>
    <dbReference type="NCBI Taxonomy" id="2212470"/>
    <lineage>
        <taxon>Bacteria</taxon>
        <taxon>Candidatus Eiseniibacteriota</taxon>
    </lineage>
</organism>
<sequence>TKRAYFRHTLATLAYRAEKVLRDAPDDFANLRISPASRTPLEIVSHLGDLMAWATSQTEGESRWQPQPAQSWDEAVDRFFSELAKLDDAVAAGDFARMRPLEVIFQGPVADALTHVGQVGMLRGVAGLPVRAESYARARIQAGRIGREQSDERSEFDGDASWPTPSR</sequence>
<evidence type="ECO:0008006" key="4">
    <source>
        <dbReference type="Google" id="ProtNLM"/>
    </source>
</evidence>
<protein>
    <recommendedName>
        <fullName evidence="4">DinB family protein</fullName>
    </recommendedName>
</protein>
<dbReference type="AlphaFoldDB" id="A0A956M001"/>
<dbReference type="EMBL" id="JAGQHR010000134">
    <property type="protein sequence ID" value="MCA9727251.1"/>
    <property type="molecule type" value="Genomic_DNA"/>
</dbReference>
<accession>A0A956M001</accession>
<reference evidence="2" key="1">
    <citation type="submission" date="2020-04" db="EMBL/GenBank/DDBJ databases">
        <authorList>
            <person name="Zhang T."/>
        </authorList>
    </citation>
    <scope>NUCLEOTIDE SEQUENCE</scope>
    <source>
        <strain evidence="2">HKST-UBA01</strain>
    </source>
</reference>
<reference evidence="2" key="2">
    <citation type="journal article" date="2021" name="Microbiome">
        <title>Successional dynamics and alternative stable states in a saline activated sludge microbial community over 9 years.</title>
        <authorList>
            <person name="Wang Y."/>
            <person name="Ye J."/>
            <person name="Ju F."/>
            <person name="Liu L."/>
            <person name="Boyd J.A."/>
            <person name="Deng Y."/>
            <person name="Parks D.H."/>
            <person name="Jiang X."/>
            <person name="Yin X."/>
            <person name="Woodcroft B.J."/>
            <person name="Tyson G.W."/>
            <person name="Hugenholtz P."/>
            <person name="Polz M.F."/>
            <person name="Zhang T."/>
        </authorList>
    </citation>
    <scope>NUCLEOTIDE SEQUENCE</scope>
    <source>
        <strain evidence="2">HKST-UBA01</strain>
    </source>
</reference>
<comment type="caution">
    <text evidence="2">The sequence shown here is derived from an EMBL/GenBank/DDBJ whole genome shotgun (WGS) entry which is preliminary data.</text>
</comment>
<evidence type="ECO:0000313" key="2">
    <source>
        <dbReference type="EMBL" id="MCA9727251.1"/>
    </source>
</evidence>
<dbReference type="InterPro" id="IPR034660">
    <property type="entry name" value="DinB/YfiT-like"/>
</dbReference>
<dbReference type="Proteomes" id="UP000697710">
    <property type="component" value="Unassembled WGS sequence"/>
</dbReference>
<proteinExistence type="predicted"/>
<evidence type="ECO:0000313" key="3">
    <source>
        <dbReference type="Proteomes" id="UP000697710"/>
    </source>
</evidence>
<gene>
    <name evidence="2" type="ORF">KC729_06175</name>
</gene>